<sequence>MAHLCTAPVVDSTLDNGFADSDRVSSAYLHHQESSYMDRWTDVDESCKLDAPLGSTWVSFADLKSPQYQDGLKLFLECLVELDQLDANSPLRLIMEGGGPLFMSQHHLEDPQFILPSARRFTPEPGDAYHSSNKCPVAPPTGRQLNAPTSSRFPYHEPSLTSPNGHNYNEHLSVSLPIAPLSDSTVSKSTPFWSMSEESSHPKSPSFPIDDSLRLDQTDSWNTTAVRDMPGSKAVVLQNQRQQLQLSSTVIWPSHSHYPTSSFSSSREEKENNIIESTTDAHGISSGHQMPVEHVNDSHARGRDGSEELPHSRRNPESKRISRKRSHADAMAEDGHADDLPTAKKSKAMVAGPSSETVAGPKRSVKRPIQVQSALPEMMAQVADGVEIVEASEIENDGIEA</sequence>
<evidence type="ECO:0000313" key="2">
    <source>
        <dbReference type="Proteomes" id="UP000664032"/>
    </source>
</evidence>
<protein>
    <submittedName>
        <fullName evidence="1">Uncharacterized protein</fullName>
    </submittedName>
</protein>
<proteinExistence type="predicted"/>
<accession>A0ACB8GNM0</accession>
<gene>
    <name evidence="1" type="ORF">JR316_0009545</name>
</gene>
<dbReference type="EMBL" id="JAFIQS020000009">
    <property type="protein sequence ID" value="KAH9477340.1"/>
    <property type="molecule type" value="Genomic_DNA"/>
</dbReference>
<dbReference type="Proteomes" id="UP000664032">
    <property type="component" value="Unassembled WGS sequence"/>
</dbReference>
<evidence type="ECO:0000313" key="1">
    <source>
        <dbReference type="EMBL" id="KAH9477340.1"/>
    </source>
</evidence>
<comment type="caution">
    <text evidence="1">The sequence shown here is derived from an EMBL/GenBank/DDBJ whole genome shotgun (WGS) entry which is preliminary data.</text>
</comment>
<organism evidence="1 2">
    <name type="scientific">Psilocybe cubensis</name>
    <name type="common">Psychedelic mushroom</name>
    <name type="synonym">Stropharia cubensis</name>
    <dbReference type="NCBI Taxonomy" id="181762"/>
    <lineage>
        <taxon>Eukaryota</taxon>
        <taxon>Fungi</taxon>
        <taxon>Dikarya</taxon>
        <taxon>Basidiomycota</taxon>
        <taxon>Agaricomycotina</taxon>
        <taxon>Agaricomycetes</taxon>
        <taxon>Agaricomycetidae</taxon>
        <taxon>Agaricales</taxon>
        <taxon>Agaricineae</taxon>
        <taxon>Strophariaceae</taxon>
        <taxon>Psilocybe</taxon>
    </lineage>
</organism>
<name>A0ACB8GNM0_PSICU</name>
<reference evidence="1" key="1">
    <citation type="submission" date="2021-10" db="EMBL/GenBank/DDBJ databases">
        <title>Psilocybe cubensis genome.</title>
        <authorList>
            <person name="Mckernan K.J."/>
            <person name="Crawford S."/>
            <person name="Trippe A."/>
            <person name="Kane L.T."/>
            <person name="Mclaughlin S."/>
        </authorList>
    </citation>
    <scope>NUCLEOTIDE SEQUENCE</scope>
    <source>
        <strain evidence="1">MGC-MH-2018</strain>
    </source>
</reference>
<keyword evidence="2" id="KW-1185">Reference proteome</keyword>